<name>G2PPM1_ALLRU</name>
<evidence type="ECO:0000256" key="12">
    <source>
        <dbReference type="ARBA" id="ARBA00031464"/>
    </source>
</evidence>
<evidence type="ECO:0000256" key="6">
    <source>
        <dbReference type="ARBA" id="ARBA00022679"/>
    </source>
</evidence>
<evidence type="ECO:0000256" key="1">
    <source>
        <dbReference type="ARBA" id="ARBA00001823"/>
    </source>
</evidence>
<evidence type="ECO:0000256" key="5">
    <source>
        <dbReference type="ARBA" id="ARBA00012121"/>
    </source>
</evidence>
<evidence type="ECO:0000259" key="15">
    <source>
        <dbReference type="Pfam" id="PF01583"/>
    </source>
</evidence>
<sequence length="196" mass="22349">MGENIIKHNYKIGMDERRKANGHNSFLVFFTGLSGSGKSTVACALEQKLFEANIKTYVLDGDNVRRGINRDLKFSEEDRSENNRRIGEIAHLFVDAGMVVLAAFVAPFEKDRNFIKKTVGEENYIEVFVDTSLEECEKRDVKGLYKKARKGEIKDMTGISSPYEVPLRPNIVLTEKESVEEAVNRIYELIRPKLQL</sequence>
<evidence type="ECO:0000256" key="7">
    <source>
        <dbReference type="ARBA" id="ARBA00022741"/>
    </source>
</evidence>
<dbReference type="PANTHER" id="PTHR11055:SF1">
    <property type="entry name" value="PAPS SYNTHETASE, ISOFORM D"/>
    <property type="match status" value="1"/>
</dbReference>
<reference evidence="16 17" key="2">
    <citation type="journal article" date="2012" name="Stand. Genomic Sci.">
        <title>Complete genome sequence of the facultatively anaerobic, appendaged bacterium Muricauda ruestringensis type strain (B1(T)).</title>
        <authorList>
            <person name="Huntemann M."/>
            <person name="Teshima H."/>
            <person name="Lapidus A."/>
            <person name="Nolan M."/>
            <person name="Lucas S."/>
            <person name="Hammon N."/>
            <person name="Deshpande S."/>
            <person name="Cheng J.F."/>
            <person name="Tapia R."/>
            <person name="Goodwin L.A."/>
            <person name="Pitluck S."/>
            <person name="Liolios K."/>
            <person name="Pagani I."/>
            <person name="Ivanova N."/>
            <person name="Mavromatis K."/>
            <person name="Mikhailova N."/>
            <person name="Pati A."/>
            <person name="Chen A."/>
            <person name="Palaniappan K."/>
            <person name="Land M."/>
            <person name="Hauser L."/>
            <person name="Pan C."/>
            <person name="Brambilla E.M."/>
            <person name="Rohde M."/>
            <person name="Spring S."/>
            <person name="Goker M."/>
            <person name="Detter J.C."/>
            <person name="Bristow J."/>
            <person name="Eisen J.A."/>
            <person name="Markowitz V."/>
            <person name="Hugenholtz P."/>
            <person name="Kyrpides N.C."/>
            <person name="Klenk H.P."/>
            <person name="Woyke T."/>
        </authorList>
    </citation>
    <scope>NUCLEOTIDE SEQUENCE [LARGE SCALE GENOMIC DNA]</scope>
    <source>
        <strain evidence="17">DSM 13258 / LMG 19739 / B1</strain>
    </source>
</reference>
<evidence type="ECO:0000313" key="16">
    <source>
        <dbReference type="EMBL" id="AEM70402.1"/>
    </source>
</evidence>
<dbReference type="GO" id="GO:0070814">
    <property type="term" value="P:hydrogen sulfide biosynthetic process"/>
    <property type="evidence" value="ECO:0007669"/>
    <property type="project" value="UniProtKB-UniRule"/>
</dbReference>
<dbReference type="KEGG" id="mrs:Murru_1360"/>
<dbReference type="Pfam" id="PF01583">
    <property type="entry name" value="APS_kinase"/>
    <property type="match status" value="1"/>
</dbReference>
<evidence type="ECO:0000313" key="17">
    <source>
        <dbReference type="Proteomes" id="UP000008908"/>
    </source>
</evidence>
<keyword evidence="17" id="KW-1185">Reference proteome</keyword>
<dbReference type="HAMAP" id="MF_00065">
    <property type="entry name" value="Adenylyl_sulf_kinase"/>
    <property type="match status" value="1"/>
</dbReference>
<evidence type="ECO:0000256" key="4">
    <source>
        <dbReference type="ARBA" id="ARBA00007008"/>
    </source>
</evidence>
<dbReference type="GO" id="GO:0000103">
    <property type="term" value="P:sulfate assimilation"/>
    <property type="evidence" value="ECO:0007669"/>
    <property type="project" value="UniProtKB-UniRule"/>
</dbReference>
<comment type="caution">
    <text evidence="13">Lacks conserved residue(s) required for the propagation of feature annotation.</text>
</comment>
<proteinExistence type="inferred from homology"/>
<comment type="pathway">
    <text evidence="3 13 14">Sulfur metabolism; hydrogen sulfide biosynthesis; sulfite from sulfate: step 2/3.</text>
</comment>
<dbReference type="EMBL" id="CP002999">
    <property type="protein sequence ID" value="AEM70402.1"/>
    <property type="molecule type" value="Genomic_DNA"/>
</dbReference>
<evidence type="ECO:0000256" key="8">
    <source>
        <dbReference type="ARBA" id="ARBA00022777"/>
    </source>
</evidence>
<evidence type="ECO:0000256" key="11">
    <source>
        <dbReference type="ARBA" id="ARBA00031393"/>
    </source>
</evidence>
<feature type="binding site" evidence="13">
    <location>
        <begin position="32"/>
        <end position="39"/>
    </location>
    <ligand>
        <name>ATP</name>
        <dbReference type="ChEBI" id="CHEBI:30616"/>
    </ligand>
</feature>
<dbReference type="NCBIfam" id="NF003013">
    <property type="entry name" value="PRK03846.1"/>
    <property type="match status" value="1"/>
</dbReference>
<comment type="function">
    <text evidence="2 13 14">Catalyzes the synthesis of activated sulfate.</text>
</comment>
<dbReference type="InterPro" id="IPR027417">
    <property type="entry name" value="P-loop_NTPase"/>
</dbReference>
<organism evidence="16 17">
    <name type="scientific">Allomuricauda ruestringensis (strain DSM 13258 / CIP 107369 / LMG 19739 / B1)</name>
    <name type="common">Muricauda ruestringensis</name>
    <dbReference type="NCBI Taxonomy" id="886377"/>
    <lineage>
        <taxon>Bacteria</taxon>
        <taxon>Pseudomonadati</taxon>
        <taxon>Bacteroidota</taxon>
        <taxon>Flavobacteriia</taxon>
        <taxon>Flavobacteriales</taxon>
        <taxon>Flavobacteriaceae</taxon>
        <taxon>Flagellimonas</taxon>
    </lineage>
</organism>
<dbReference type="Gene3D" id="3.40.50.300">
    <property type="entry name" value="P-loop containing nucleotide triphosphate hydrolases"/>
    <property type="match status" value="1"/>
</dbReference>
<evidence type="ECO:0000256" key="10">
    <source>
        <dbReference type="ARBA" id="ARBA00029724"/>
    </source>
</evidence>
<protein>
    <recommendedName>
        <fullName evidence="5 13">Adenylyl-sulfate kinase</fullName>
        <ecNumber evidence="5 13">2.7.1.25</ecNumber>
    </recommendedName>
    <alternativeName>
        <fullName evidence="11 13">APS kinase</fullName>
    </alternativeName>
    <alternativeName>
        <fullName evidence="12 13">ATP adenosine-5'-phosphosulfate 3'-phosphotransferase</fullName>
    </alternativeName>
    <alternativeName>
        <fullName evidence="10 13">Adenosine-5'-phosphosulfate kinase</fullName>
    </alternativeName>
</protein>
<accession>G2PPM1</accession>
<evidence type="ECO:0000256" key="13">
    <source>
        <dbReference type="HAMAP-Rule" id="MF_00065"/>
    </source>
</evidence>
<dbReference type="InterPro" id="IPR002891">
    <property type="entry name" value="APS"/>
</dbReference>
<dbReference type="RefSeq" id="WP_014032683.1">
    <property type="nucleotide sequence ID" value="NC_015945.1"/>
</dbReference>
<dbReference type="STRING" id="886377.Murru_1360"/>
<dbReference type="eggNOG" id="COG0529">
    <property type="taxonomic scope" value="Bacteria"/>
</dbReference>
<comment type="similarity">
    <text evidence="4 13 14">Belongs to the APS kinase family.</text>
</comment>
<dbReference type="HOGENOM" id="CLU_046932_1_0_10"/>
<evidence type="ECO:0000256" key="14">
    <source>
        <dbReference type="RuleBase" id="RU004347"/>
    </source>
</evidence>
<dbReference type="GO" id="GO:0005524">
    <property type="term" value="F:ATP binding"/>
    <property type="evidence" value="ECO:0007669"/>
    <property type="project" value="UniProtKB-UniRule"/>
</dbReference>
<evidence type="ECO:0000256" key="9">
    <source>
        <dbReference type="ARBA" id="ARBA00022840"/>
    </source>
</evidence>
<evidence type="ECO:0000256" key="2">
    <source>
        <dbReference type="ARBA" id="ARBA00002632"/>
    </source>
</evidence>
<dbReference type="Proteomes" id="UP000008908">
    <property type="component" value="Chromosome"/>
</dbReference>
<evidence type="ECO:0000256" key="3">
    <source>
        <dbReference type="ARBA" id="ARBA00004806"/>
    </source>
</evidence>
<dbReference type="PANTHER" id="PTHR11055">
    <property type="entry name" value="BIFUNCTIONAL 3'-PHOSPHOADENOSINE 5'-PHOSPHOSULFATE SYNTHASE"/>
    <property type="match status" value="1"/>
</dbReference>
<dbReference type="CDD" id="cd02027">
    <property type="entry name" value="APSK"/>
    <property type="match status" value="1"/>
</dbReference>
<dbReference type="SUPFAM" id="SSF52540">
    <property type="entry name" value="P-loop containing nucleoside triphosphate hydrolases"/>
    <property type="match status" value="1"/>
</dbReference>
<reference evidence="17" key="1">
    <citation type="submission" date="2011-08" db="EMBL/GenBank/DDBJ databases">
        <title>The complete genome of Muricauda ruestringensis DSM 13258.</title>
        <authorList>
            <person name="Lucas S."/>
            <person name="Han J."/>
            <person name="Lapidus A."/>
            <person name="Bruce D."/>
            <person name="Goodwin L."/>
            <person name="Pitluck S."/>
            <person name="Peters L."/>
            <person name="Kyrpides N."/>
            <person name="Mavromatis K."/>
            <person name="Ivanova N."/>
            <person name="Ovchinnikova G."/>
            <person name="Teshima H."/>
            <person name="Detter J.C."/>
            <person name="Tapia R."/>
            <person name="Han C."/>
            <person name="Land M."/>
            <person name="Hauser L."/>
            <person name="Markowitz V."/>
            <person name="Cheng J.-F."/>
            <person name="Hugenholtz P."/>
            <person name="Woyke T."/>
            <person name="Wu D."/>
            <person name="Spring S."/>
            <person name="Schroeder M."/>
            <person name="Brambilla E."/>
            <person name="Klenk H.-P."/>
            <person name="Eisen J.A."/>
        </authorList>
    </citation>
    <scope>NUCLEOTIDE SEQUENCE [LARGE SCALE GENOMIC DNA]</scope>
    <source>
        <strain evidence="17">DSM 13258 / LMG 19739 / B1</strain>
    </source>
</reference>
<comment type="catalytic activity">
    <reaction evidence="1 13 14">
        <text>adenosine 5'-phosphosulfate + ATP = 3'-phosphoadenylyl sulfate + ADP + H(+)</text>
        <dbReference type="Rhea" id="RHEA:24152"/>
        <dbReference type="ChEBI" id="CHEBI:15378"/>
        <dbReference type="ChEBI" id="CHEBI:30616"/>
        <dbReference type="ChEBI" id="CHEBI:58243"/>
        <dbReference type="ChEBI" id="CHEBI:58339"/>
        <dbReference type="ChEBI" id="CHEBI:456216"/>
        <dbReference type="EC" id="2.7.1.25"/>
    </reaction>
</comment>
<dbReference type="UniPathway" id="UPA00140">
    <property type="reaction ID" value="UER00205"/>
</dbReference>
<dbReference type="AlphaFoldDB" id="G2PPM1"/>
<dbReference type="InterPro" id="IPR059117">
    <property type="entry name" value="APS_kinase_dom"/>
</dbReference>
<keyword evidence="6 13" id="KW-0808">Transferase</keyword>
<dbReference type="EC" id="2.7.1.25" evidence="5 13"/>
<keyword evidence="7 13" id="KW-0547">Nucleotide-binding</keyword>
<dbReference type="OrthoDB" id="9804504at2"/>
<keyword evidence="13" id="KW-0597">Phosphoprotein</keyword>
<keyword evidence="9 13" id="KW-0067">ATP-binding</keyword>
<keyword evidence="8 13" id="KW-0418">Kinase</keyword>
<dbReference type="NCBIfam" id="TIGR00455">
    <property type="entry name" value="apsK"/>
    <property type="match status" value="1"/>
</dbReference>
<feature type="domain" description="APS kinase" evidence="15">
    <location>
        <begin position="25"/>
        <end position="173"/>
    </location>
</feature>
<gene>
    <name evidence="13" type="primary">cysC</name>
    <name evidence="16" type="ordered locus">Murru_1360</name>
</gene>
<dbReference type="GO" id="GO:0004020">
    <property type="term" value="F:adenylylsulfate kinase activity"/>
    <property type="evidence" value="ECO:0007669"/>
    <property type="project" value="UniProtKB-UniRule"/>
</dbReference>